<reference evidence="1" key="2">
    <citation type="submission" date="2025-09" db="UniProtKB">
        <authorList>
            <consortium name="EnsemblPlants"/>
        </authorList>
    </citation>
    <scope>IDENTIFICATION</scope>
</reference>
<reference evidence="1" key="1">
    <citation type="submission" date="2021-05" db="EMBL/GenBank/DDBJ databases">
        <authorList>
            <person name="Scholz U."/>
            <person name="Mascher M."/>
            <person name="Fiebig A."/>
        </authorList>
    </citation>
    <scope>NUCLEOTIDE SEQUENCE [LARGE SCALE GENOMIC DNA]</scope>
</reference>
<dbReference type="EnsemblPlants" id="AVESA.00010b.r2.2AG0216980.1">
    <property type="protein sequence ID" value="AVESA.00010b.r2.2AG0216980.1.CDS.1"/>
    <property type="gene ID" value="AVESA.00010b.r2.2AG0216980"/>
</dbReference>
<organism evidence="1 2">
    <name type="scientific">Avena sativa</name>
    <name type="common">Oat</name>
    <dbReference type="NCBI Taxonomy" id="4498"/>
    <lineage>
        <taxon>Eukaryota</taxon>
        <taxon>Viridiplantae</taxon>
        <taxon>Streptophyta</taxon>
        <taxon>Embryophyta</taxon>
        <taxon>Tracheophyta</taxon>
        <taxon>Spermatophyta</taxon>
        <taxon>Magnoliopsida</taxon>
        <taxon>Liliopsida</taxon>
        <taxon>Poales</taxon>
        <taxon>Poaceae</taxon>
        <taxon>BOP clade</taxon>
        <taxon>Pooideae</taxon>
        <taxon>Poodae</taxon>
        <taxon>Poeae</taxon>
        <taxon>Poeae Chloroplast Group 1 (Aveneae type)</taxon>
        <taxon>Aveninae</taxon>
        <taxon>Avena</taxon>
    </lineage>
</organism>
<proteinExistence type="predicted"/>
<keyword evidence="2" id="KW-1185">Reference proteome</keyword>
<dbReference type="Proteomes" id="UP001732700">
    <property type="component" value="Chromosome 2A"/>
</dbReference>
<evidence type="ECO:0000313" key="1">
    <source>
        <dbReference type="EnsemblPlants" id="AVESA.00010b.r2.2AG0216980.1.CDS.1"/>
    </source>
</evidence>
<protein>
    <submittedName>
        <fullName evidence="1">Uncharacterized protein</fullName>
    </submittedName>
</protein>
<evidence type="ECO:0000313" key="2">
    <source>
        <dbReference type="Proteomes" id="UP001732700"/>
    </source>
</evidence>
<name>A0ACD5U9T5_AVESA</name>
<sequence length="108" mass="10998">MHTSMDRSYQGRLSLLAAVLLTAGAVLAVLAASPATGETTAALAGGMGVVNAAAALRQLTPDVHRRILVSVSNSVLDPDRPACIGTCGGGGQPYTGRGCQSAYQCRQR</sequence>
<accession>A0ACD5U9T5</accession>